<sequence length="128" mass="13528">EHEGAGAVAASVGEVVGPVAFSSLCATRGWLETDMARAFLRAYRQGRRETALLPASRIAEVVHAVTAFPAADPAVLVATVRAYQAMGTWDGDESIPQGTYDTLLEVFAHCGLVTKSHPYDAAIVKVAE</sequence>
<evidence type="ECO:0000313" key="1">
    <source>
        <dbReference type="EMBL" id="CAK0827149.1"/>
    </source>
</evidence>
<dbReference type="Gene3D" id="3.40.190.10">
    <property type="entry name" value="Periplasmic binding protein-like II"/>
    <property type="match status" value="1"/>
</dbReference>
<dbReference type="EMBL" id="CAUYUJ010009569">
    <property type="protein sequence ID" value="CAK0827149.1"/>
    <property type="molecule type" value="Genomic_DNA"/>
</dbReference>
<dbReference type="Proteomes" id="UP001189429">
    <property type="component" value="Unassembled WGS sequence"/>
</dbReference>
<evidence type="ECO:0000313" key="2">
    <source>
        <dbReference type="Proteomes" id="UP001189429"/>
    </source>
</evidence>
<protein>
    <submittedName>
        <fullName evidence="1">Uncharacterized protein</fullName>
    </submittedName>
</protein>
<organism evidence="1 2">
    <name type="scientific">Prorocentrum cordatum</name>
    <dbReference type="NCBI Taxonomy" id="2364126"/>
    <lineage>
        <taxon>Eukaryota</taxon>
        <taxon>Sar</taxon>
        <taxon>Alveolata</taxon>
        <taxon>Dinophyceae</taxon>
        <taxon>Prorocentrales</taxon>
        <taxon>Prorocentraceae</taxon>
        <taxon>Prorocentrum</taxon>
    </lineage>
</organism>
<comment type="caution">
    <text evidence="1">The sequence shown here is derived from an EMBL/GenBank/DDBJ whole genome shotgun (WGS) entry which is preliminary data.</text>
</comment>
<accession>A0ABN9S7H7</accession>
<feature type="non-terminal residue" evidence="1">
    <location>
        <position position="1"/>
    </location>
</feature>
<proteinExistence type="predicted"/>
<reference evidence="1" key="1">
    <citation type="submission" date="2023-10" db="EMBL/GenBank/DDBJ databases">
        <authorList>
            <person name="Chen Y."/>
            <person name="Shah S."/>
            <person name="Dougan E. K."/>
            <person name="Thang M."/>
            <person name="Chan C."/>
        </authorList>
    </citation>
    <scope>NUCLEOTIDE SEQUENCE [LARGE SCALE GENOMIC DNA]</scope>
</reference>
<gene>
    <name evidence="1" type="ORF">PCOR1329_LOCUS26758</name>
</gene>
<keyword evidence="2" id="KW-1185">Reference proteome</keyword>
<name>A0ABN9S7H7_9DINO</name>